<dbReference type="InterPro" id="IPR005381">
    <property type="entry name" value="Znf-XS_domain"/>
</dbReference>
<protein>
    <submittedName>
        <fullName evidence="8">Uncharacterized protein</fullName>
    </submittedName>
</protein>
<keyword evidence="9" id="KW-1185">Reference proteome</keyword>
<dbReference type="InterPro" id="IPR005380">
    <property type="entry name" value="XS_domain"/>
</dbReference>
<organism evidence="8 9">
    <name type="scientific">Eleusine coracana subsp. coracana</name>
    <dbReference type="NCBI Taxonomy" id="191504"/>
    <lineage>
        <taxon>Eukaryota</taxon>
        <taxon>Viridiplantae</taxon>
        <taxon>Streptophyta</taxon>
        <taxon>Embryophyta</taxon>
        <taxon>Tracheophyta</taxon>
        <taxon>Spermatophyta</taxon>
        <taxon>Magnoliopsida</taxon>
        <taxon>Liliopsida</taxon>
        <taxon>Poales</taxon>
        <taxon>Poaceae</taxon>
        <taxon>PACMAD clade</taxon>
        <taxon>Chloridoideae</taxon>
        <taxon>Cynodonteae</taxon>
        <taxon>Eleusininae</taxon>
        <taxon>Eleusine</taxon>
    </lineage>
</organism>
<keyword evidence="1 3" id="KW-0175">Coiled coil</keyword>
<dbReference type="Pfam" id="PF03470">
    <property type="entry name" value="zf-XS"/>
    <property type="match status" value="1"/>
</dbReference>
<evidence type="ECO:0000259" key="7">
    <source>
        <dbReference type="Pfam" id="PF03470"/>
    </source>
</evidence>
<evidence type="ECO:0000256" key="1">
    <source>
        <dbReference type="ARBA" id="ARBA00023054"/>
    </source>
</evidence>
<name>A0AAV5C950_ELECO</name>
<feature type="signal peptide" evidence="4">
    <location>
        <begin position="1"/>
        <end position="23"/>
    </location>
</feature>
<dbReference type="PANTHER" id="PTHR21596:SF21">
    <property type="entry name" value="OS05G0153200 PROTEIN"/>
    <property type="match status" value="1"/>
</dbReference>
<dbReference type="Pfam" id="PF03469">
    <property type="entry name" value="XH"/>
    <property type="match status" value="2"/>
</dbReference>
<dbReference type="InterPro" id="IPR005379">
    <property type="entry name" value="FDM1-5/IDN2_XH"/>
</dbReference>
<dbReference type="InterPro" id="IPR045177">
    <property type="entry name" value="FDM1-5/IDN2"/>
</dbReference>
<proteinExistence type="predicted"/>
<dbReference type="InterPro" id="IPR038588">
    <property type="entry name" value="XS_domain_sf"/>
</dbReference>
<feature type="domain" description="XS" evidence="5">
    <location>
        <begin position="133"/>
        <end position="237"/>
    </location>
</feature>
<evidence type="ECO:0000256" key="3">
    <source>
        <dbReference type="SAM" id="Coils"/>
    </source>
</evidence>
<feature type="chain" id="PRO_5043315945" evidence="4">
    <location>
        <begin position="24"/>
        <end position="682"/>
    </location>
</feature>
<feature type="coiled-coil region" evidence="3">
    <location>
        <begin position="294"/>
        <end position="390"/>
    </location>
</feature>
<evidence type="ECO:0000313" key="9">
    <source>
        <dbReference type="Proteomes" id="UP001054889"/>
    </source>
</evidence>
<dbReference type="AlphaFoldDB" id="A0AAV5C950"/>
<comment type="caution">
    <text evidence="8">The sequence shown here is derived from an EMBL/GenBank/DDBJ whole genome shotgun (WGS) entry which is preliminary data.</text>
</comment>
<reference evidence="8" key="2">
    <citation type="submission" date="2021-12" db="EMBL/GenBank/DDBJ databases">
        <title>Resequencing data analysis of finger millet.</title>
        <authorList>
            <person name="Hatakeyama M."/>
            <person name="Aluri S."/>
            <person name="Balachadran M.T."/>
            <person name="Sivarajan S.R."/>
            <person name="Poveda L."/>
            <person name="Shimizu-Inatsugi R."/>
            <person name="Schlapbach R."/>
            <person name="Sreeman S.M."/>
            <person name="Shimizu K.K."/>
        </authorList>
    </citation>
    <scope>NUCLEOTIDE SEQUENCE</scope>
</reference>
<evidence type="ECO:0000259" key="5">
    <source>
        <dbReference type="Pfam" id="PF03468"/>
    </source>
</evidence>
<evidence type="ECO:0000313" key="8">
    <source>
        <dbReference type="EMBL" id="GJM94640.1"/>
    </source>
</evidence>
<dbReference type="EMBL" id="BQKI01000005">
    <property type="protein sequence ID" value="GJM94640.1"/>
    <property type="molecule type" value="Genomic_DNA"/>
</dbReference>
<sequence>MTNLNIIFYPLLIIDLFSPGLLPAAMDRMSDGESEVEAYEEDTYALLVSGDLKVMTDEGLYRCPFCSDAENDCSLLDLLQHALDVGTAHDRDIKEKADHRSLVKHLKGKPAKSAGSLLQSVPTDLQAPQQNRDEQFVWPWMGVLVNMPDEYIGRSANRLKEHFVSFHPTKVHHVYSKGYPTGNAIVEFGKDWSGFRNARAFESHFERKGYSKKRWKEMKCAGEEAVGWIARADDYNSLGAIGEHLRKNGDLKTFSDIESEETNKAEKLVAHLAHNVKEKETYLTTLQCEYSKSAASLETMMEEREKKIQSYNREIQKMRQLAQQNMHRVVEENRKLRVDLQGMIDELDARTKQIEELASQTEQDKRDLELEKEKNAKRTDRLRLAALEQQKASENVQKVMEKQQIEEEAALEKFKRLTIQLDTKQTLELEIEHLAGKLHVMECTSVGEDSGSGETVQKLKKELEEKIEELNNADSMNQALIVQESKASDETREARDVMIKALQGLPDDIEVRTKIEIKKIGELDPKVFLNVCKQKFSKMEAKAESVILCTKWQNEINNPGWNPFKVVMVNGKESPTLNLCVILLYPMLIWTKLTDPLCVSTFVQDVLRDDDPKLRELREFGEEAYAAVTKALIDLNTGGGSRRTPFPVLWNPEADRKALMKEAVQHAVELWKASKAKGKKGR</sequence>
<evidence type="ECO:0000256" key="2">
    <source>
        <dbReference type="ARBA" id="ARBA00023158"/>
    </source>
</evidence>
<feature type="domain" description="Factor of DNA methylation 1-5/IDN2" evidence="6">
    <location>
        <begin position="603"/>
        <end position="677"/>
    </location>
</feature>
<dbReference type="PANTHER" id="PTHR21596">
    <property type="entry name" value="RIBONUCLEASE P SUBUNIT P38"/>
    <property type="match status" value="1"/>
</dbReference>
<evidence type="ECO:0000256" key="4">
    <source>
        <dbReference type="SAM" id="SignalP"/>
    </source>
</evidence>
<dbReference type="Gene3D" id="3.30.70.2890">
    <property type="entry name" value="XS domain"/>
    <property type="match status" value="1"/>
</dbReference>
<dbReference type="GO" id="GO:0080188">
    <property type="term" value="P:gene silencing by siRNA-directed DNA methylation"/>
    <property type="evidence" value="ECO:0007669"/>
    <property type="project" value="InterPro"/>
</dbReference>
<feature type="domain" description="Factor of DNA methylation 1-5/IDN2" evidence="6">
    <location>
        <begin position="518"/>
        <end position="575"/>
    </location>
</feature>
<accession>A0AAV5C950</accession>
<keyword evidence="4" id="KW-0732">Signal</keyword>
<keyword evidence="2" id="KW-0943">RNA-mediated gene silencing</keyword>
<feature type="domain" description="Zinc finger-XS" evidence="7">
    <location>
        <begin position="63"/>
        <end position="102"/>
    </location>
</feature>
<dbReference type="Pfam" id="PF03468">
    <property type="entry name" value="XS"/>
    <property type="match status" value="1"/>
</dbReference>
<reference evidence="8" key="1">
    <citation type="journal article" date="2018" name="DNA Res.">
        <title>Multiple hybrid de novo genome assembly of finger millet, an orphan allotetraploid crop.</title>
        <authorList>
            <person name="Hatakeyama M."/>
            <person name="Aluri S."/>
            <person name="Balachadran M.T."/>
            <person name="Sivarajan S.R."/>
            <person name="Patrignani A."/>
            <person name="Gruter S."/>
            <person name="Poveda L."/>
            <person name="Shimizu-Inatsugi R."/>
            <person name="Baeten J."/>
            <person name="Francoijs K.J."/>
            <person name="Nataraja K.N."/>
            <person name="Reddy Y.A.N."/>
            <person name="Phadnis S."/>
            <person name="Ravikumar R.L."/>
            <person name="Schlapbach R."/>
            <person name="Sreeman S.M."/>
            <person name="Shimizu K.K."/>
        </authorList>
    </citation>
    <scope>NUCLEOTIDE SEQUENCE</scope>
</reference>
<gene>
    <name evidence="8" type="primary">ga11304</name>
    <name evidence="8" type="ORF">PR202_ga11304</name>
</gene>
<dbReference type="Proteomes" id="UP001054889">
    <property type="component" value="Unassembled WGS sequence"/>
</dbReference>
<evidence type="ECO:0000259" key="6">
    <source>
        <dbReference type="Pfam" id="PF03469"/>
    </source>
</evidence>